<name>S8DYX1_9LAMI</name>
<evidence type="ECO:0000256" key="1">
    <source>
        <dbReference type="ARBA" id="ARBA00004123"/>
    </source>
</evidence>
<accession>S8DYX1</accession>
<sequence>MVSKNFSKNTRNLFLDDYEDISSESLGFILVGTTGRFDRTNFILTKVVKLETKDDLNILRLNAAETVTIVGDISPISFPEDEYARNLTVYDKTNESFHVTLVGEPASDYRNRAFFLTGGWNRFVWYNDLKTGDVIEFYKIEERDEAGRSCYVVNCIKGKNNGEE</sequence>
<evidence type="ECO:0000256" key="3">
    <source>
        <dbReference type="ARBA" id="ARBA00023125"/>
    </source>
</evidence>
<dbReference type="CDD" id="cd10017">
    <property type="entry name" value="B3_DNA"/>
    <property type="match status" value="1"/>
</dbReference>
<dbReference type="Gene3D" id="2.40.330.10">
    <property type="entry name" value="DNA-binding pseudobarrel domain"/>
    <property type="match status" value="1"/>
</dbReference>
<dbReference type="EMBL" id="AUSU01002577">
    <property type="protein sequence ID" value="EPS68508.1"/>
    <property type="molecule type" value="Genomic_DNA"/>
</dbReference>
<evidence type="ECO:0000256" key="4">
    <source>
        <dbReference type="ARBA" id="ARBA00023163"/>
    </source>
</evidence>
<keyword evidence="3" id="KW-0238">DNA-binding</keyword>
<dbReference type="InterPro" id="IPR015300">
    <property type="entry name" value="DNA-bd_pseudobarrel_sf"/>
</dbReference>
<dbReference type="AlphaFoldDB" id="S8DYX1"/>
<keyword evidence="7" id="KW-1185">Reference proteome</keyword>
<dbReference type="GO" id="GO:0005634">
    <property type="term" value="C:nucleus"/>
    <property type="evidence" value="ECO:0007669"/>
    <property type="project" value="UniProtKB-SubCell"/>
</dbReference>
<protein>
    <submittedName>
        <fullName evidence="6">Uncharacterized protein</fullName>
    </submittedName>
</protein>
<comment type="subcellular location">
    <subcellularLocation>
        <location evidence="1">Nucleus</location>
    </subcellularLocation>
</comment>
<dbReference type="InterPro" id="IPR003340">
    <property type="entry name" value="B3_DNA-bd"/>
</dbReference>
<proteinExistence type="predicted"/>
<keyword evidence="4" id="KW-0804">Transcription</keyword>
<evidence type="ECO:0000313" key="7">
    <source>
        <dbReference type="Proteomes" id="UP000015453"/>
    </source>
</evidence>
<evidence type="ECO:0000313" key="6">
    <source>
        <dbReference type="EMBL" id="EPS68508.1"/>
    </source>
</evidence>
<comment type="caution">
    <text evidence="6">The sequence shown here is derived from an EMBL/GenBank/DDBJ whole genome shotgun (WGS) entry which is preliminary data.</text>
</comment>
<keyword evidence="2" id="KW-0805">Transcription regulation</keyword>
<dbReference type="GO" id="GO:0003677">
    <property type="term" value="F:DNA binding"/>
    <property type="evidence" value="ECO:0007669"/>
    <property type="project" value="UniProtKB-KW"/>
</dbReference>
<keyword evidence="5" id="KW-0539">Nucleus</keyword>
<dbReference type="SUPFAM" id="SSF101936">
    <property type="entry name" value="DNA-binding pseudobarrel domain"/>
    <property type="match status" value="1"/>
</dbReference>
<evidence type="ECO:0000256" key="5">
    <source>
        <dbReference type="ARBA" id="ARBA00023242"/>
    </source>
</evidence>
<reference evidence="6 7" key="1">
    <citation type="journal article" date="2013" name="BMC Genomics">
        <title>The miniature genome of a carnivorous plant Genlisea aurea contains a low number of genes and short non-coding sequences.</title>
        <authorList>
            <person name="Leushkin E.V."/>
            <person name="Sutormin R.A."/>
            <person name="Nabieva E.R."/>
            <person name="Penin A.A."/>
            <person name="Kondrashov A.S."/>
            <person name="Logacheva M.D."/>
        </authorList>
    </citation>
    <scope>NUCLEOTIDE SEQUENCE [LARGE SCALE GENOMIC DNA]</scope>
</reference>
<organism evidence="6 7">
    <name type="scientific">Genlisea aurea</name>
    <dbReference type="NCBI Taxonomy" id="192259"/>
    <lineage>
        <taxon>Eukaryota</taxon>
        <taxon>Viridiplantae</taxon>
        <taxon>Streptophyta</taxon>
        <taxon>Embryophyta</taxon>
        <taxon>Tracheophyta</taxon>
        <taxon>Spermatophyta</taxon>
        <taxon>Magnoliopsida</taxon>
        <taxon>eudicotyledons</taxon>
        <taxon>Gunneridae</taxon>
        <taxon>Pentapetalae</taxon>
        <taxon>asterids</taxon>
        <taxon>lamiids</taxon>
        <taxon>Lamiales</taxon>
        <taxon>Lentibulariaceae</taxon>
        <taxon>Genlisea</taxon>
    </lineage>
</organism>
<evidence type="ECO:0000256" key="2">
    <source>
        <dbReference type="ARBA" id="ARBA00023015"/>
    </source>
</evidence>
<dbReference type="Proteomes" id="UP000015453">
    <property type="component" value="Unassembled WGS sequence"/>
</dbReference>
<gene>
    <name evidence="6" type="ORF">M569_06260</name>
</gene>